<organism evidence="2">
    <name type="scientific">Strombidium rassoulzadegani</name>
    <dbReference type="NCBI Taxonomy" id="1082188"/>
    <lineage>
        <taxon>Eukaryota</taxon>
        <taxon>Sar</taxon>
        <taxon>Alveolata</taxon>
        <taxon>Ciliophora</taxon>
        <taxon>Intramacronucleata</taxon>
        <taxon>Spirotrichea</taxon>
        <taxon>Oligotrichia</taxon>
        <taxon>Strombidiidae</taxon>
        <taxon>Strombidium</taxon>
    </lineage>
</organism>
<dbReference type="SUPFAM" id="SSF47473">
    <property type="entry name" value="EF-hand"/>
    <property type="match status" value="1"/>
</dbReference>
<dbReference type="GO" id="GO:0005509">
    <property type="term" value="F:calcium ion binding"/>
    <property type="evidence" value="ECO:0007669"/>
    <property type="project" value="InterPro"/>
</dbReference>
<proteinExistence type="predicted"/>
<name>A0A7S3FWN1_9SPIT</name>
<dbReference type="EMBL" id="HBIA01014533">
    <property type="protein sequence ID" value="CAE0235511.1"/>
    <property type="molecule type" value="Transcribed_RNA"/>
</dbReference>
<dbReference type="AlphaFoldDB" id="A0A7S3FWN1"/>
<gene>
    <name evidence="2" type="ORF">SRAS04492_LOCUS7318</name>
</gene>
<dbReference type="Pfam" id="PF13833">
    <property type="entry name" value="EF-hand_8"/>
    <property type="match status" value="1"/>
</dbReference>
<dbReference type="Gene3D" id="1.10.238.10">
    <property type="entry name" value="EF-hand"/>
    <property type="match status" value="1"/>
</dbReference>
<dbReference type="InterPro" id="IPR002048">
    <property type="entry name" value="EF_hand_dom"/>
</dbReference>
<protein>
    <recommendedName>
        <fullName evidence="1">EF-hand domain-containing protein</fullName>
    </recommendedName>
</protein>
<reference evidence="2" key="1">
    <citation type="submission" date="2021-01" db="EMBL/GenBank/DDBJ databases">
        <authorList>
            <person name="Corre E."/>
            <person name="Pelletier E."/>
            <person name="Niang G."/>
            <person name="Scheremetjew M."/>
            <person name="Finn R."/>
            <person name="Kale V."/>
            <person name="Holt S."/>
            <person name="Cochrane G."/>
            <person name="Meng A."/>
            <person name="Brown T."/>
            <person name="Cohen L."/>
        </authorList>
    </citation>
    <scope>NUCLEOTIDE SEQUENCE</scope>
    <source>
        <strain evidence="2">Ras09</strain>
    </source>
</reference>
<evidence type="ECO:0000313" key="2">
    <source>
        <dbReference type="EMBL" id="CAE0235511.1"/>
    </source>
</evidence>
<dbReference type="InterPro" id="IPR011992">
    <property type="entry name" value="EF-hand-dom_pair"/>
</dbReference>
<sequence>MDKLKESPWEKLKTVEIKPIEQECLDRVFQYLIDKDPTKPSNDKNKIGPGDLMKVLTFLGCKPLKSEVNLIIWEVDDDLDGYVSKDEYQTMYKRCISDTTGLEPRKLFNLVQFLMYDKTFKGRVTVEETLQILFVRYGRENLDNEITAIFGEDEKNEDGSEKEITYGEYVDKINKRALKDEESRIKARKRPDYNLNGAEER</sequence>
<feature type="domain" description="EF-hand" evidence="1">
    <location>
        <begin position="44"/>
        <end position="95"/>
    </location>
</feature>
<accession>A0A7S3FWN1</accession>
<evidence type="ECO:0000259" key="1">
    <source>
        <dbReference type="Pfam" id="PF13833"/>
    </source>
</evidence>